<feature type="domain" description="ABC transporter" evidence="6">
    <location>
        <begin position="6"/>
        <end position="233"/>
    </location>
</feature>
<organism evidence="7 8">
    <name type="scientific">Neorhizobium phenanthreniclasticum</name>
    <dbReference type="NCBI Taxonomy" id="3157917"/>
    <lineage>
        <taxon>Bacteria</taxon>
        <taxon>Pseudomonadati</taxon>
        <taxon>Pseudomonadota</taxon>
        <taxon>Alphaproteobacteria</taxon>
        <taxon>Hyphomicrobiales</taxon>
        <taxon>Rhizobiaceae</taxon>
        <taxon>Rhizobium/Agrobacterium group</taxon>
        <taxon>Neorhizobium</taxon>
    </lineage>
</organism>
<keyword evidence="4 7" id="KW-0067">ATP-binding</keyword>
<comment type="similarity">
    <text evidence="1">Belongs to the ABC transporter superfamily.</text>
</comment>
<proteinExistence type="inferred from homology"/>
<dbReference type="RefSeq" id="WP_037145594.1">
    <property type="nucleotide sequence ID" value="NZ_JBEAAL010000025.1"/>
</dbReference>
<dbReference type="Pfam" id="PF00005">
    <property type="entry name" value="ABC_tran"/>
    <property type="match status" value="1"/>
</dbReference>
<dbReference type="CDD" id="cd03224">
    <property type="entry name" value="ABC_TM1139_LivF_branched"/>
    <property type="match status" value="1"/>
</dbReference>
<evidence type="ECO:0000259" key="6">
    <source>
        <dbReference type="PROSITE" id="PS50893"/>
    </source>
</evidence>
<gene>
    <name evidence="7" type="ORF">ABK249_25425</name>
</gene>
<dbReference type="PANTHER" id="PTHR43820">
    <property type="entry name" value="HIGH-AFFINITY BRANCHED-CHAIN AMINO ACID TRANSPORT ATP-BINDING PROTEIN LIVF"/>
    <property type="match status" value="1"/>
</dbReference>
<protein>
    <submittedName>
        <fullName evidence="7">ABC transporter ATP-binding protein</fullName>
    </submittedName>
</protein>
<evidence type="ECO:0000256" key="4">
    <source>
        <dbReference type="ARBA" id="ARBA00022840"/>
    </source>
</evidence>
<evidence type="ECO:0000256" key="1">
    <source>
        <dbReference type="ARBA" id="ARBA00005417"/>
    </source>
</evidence>
<comment type="caution">
    <text evidence="7">The sequence shown here is derived from an EMBL/GenBank/DDBJ whole genome shotgun (WGS) entry which is preliminary data.</text>
</comment>
<evidence type="ECO:0000256" key="3">
    <source>
        <dbReference type="ARBA" id="ARBA00022741"/>
    </source>
</evidence>
<dbReference type="Gene3D" id="3.40.50.300">
    <property type="entry name" value="P-loop containing nucleotide triphosphate hydrolases"/>
    <property type="match status" value="1"/>
</dbReference>
<evidence type="ECO:0000313" key="7">
    <source>
        <dbReference type="EMBL" id="MEQ1408276.1"/>
    </source>
</evidence>
<reference evidence="7 8" key="1">
    <citation type="submission" date="2024-05" db="EMBL/GenBank/DDBJ databases">
        <title>Neorhizobium sp. Rsf11, a plant growth promoting and heavy metal resistant PAH-degrader.</title>
        <authorList>
            <person name="Golubev S.N."/>
            <person name="Muratova A.Y."/>
            <person name="Markelova M.I."/>
        </authorList>
    </citation>
    <scope>NUCLEOTIDE SEQUENCE [LARGE SCALE GENOMIC DNA]</scope>
    <source>
        <strain evidence="7 8">Rsf11</strain>
    </source>
</reference>
<evidence type="ECO:0000313" key="8">
    <source>
        <dbReference type="Proteomes" id="UP001496627"/>
    </source>
</evidence>
<sequence>MNTPVLVTEKLVAGYGEASVLSGISLTIQEGRTLALLGRNGTGKTTFVNTLAGVTTYHAGSIHLMGRDITRLRADRRAAAGIGWVPQERNIFKSLTVEENLTAIARPGVWNLERVYGMFPRLQERRKNLGNQLSGGEQQMLAVGRALMVNPKLLLLDEPTEGLAPIIVDELLAAIRRIVEGEGMSAIIIEQKARKVLPLTDDAVILDRGAVVYQGSSAELLADEAILGQHLGVEKGARH</sequence>
<dbReference type="SUPFAM" id="SSF52540">
    <property type="entry name" value="P-loop containing nucleoside triphosphate hydrolases"/>
    <property type="match status" value="1"/>
</dbReference>
<keyword evidence="3" id="KW-0547">Nucleotide-binding</keyword>
<dbReference type="InterPro" id="IPR003439">
    <property type="entry name" value="ABC_transporter-like_ATP-bd"/>
</dbReference>
<evidence type="ECO:0000256" key="2">
    <source>
        <dbReference type="ARBA" id="ARBA00022448"/>
    </source>
</evidence>
<dbReference type="GO" id="GO:0005524">
    <property type="term" value="F:ATP binding"/>
    <property type="evidence" value="ECO:0007669"/>
    <property type="project" value="UniProtKB-KW"/>
</dbReference>
<keyword evidence="5" id="KW-0029">Amino-acid transport</keyword>
<dbReference type="PANTHER" id="PTHR43820:SF2">
    <property type="entry name" value="ABC TRANSPORTER ATP-BINDING PROTEIN"/>
    <property type="match status" value="1"/>
</dbReference>
<dbReference type="Proteomes" id="UP001496627">
    <property type="component" value="Unassembled WGS sequence"/>
</dbReference>
<accession>A0ABV0MA17</accession>
<dbReference type="InterPro" id="IPR003593">
    <property type="entry name" value="AAA+_ATPase"/>
</dbReference>
<dbReference type="InterPro" id="IPR052156">
    <property type="entry name" value="BCAA_Transport_ATP-bd_LivF"/>
</dbReference>
<evidence type="ECO:0000256" key="5">
    <source>
        <dbReference type="ARBA" id="ARBA00022970"/>
    </source>
</evidence>
<dbReference type="EMBL" id="JBEAAL010000025">
    <property type="protein sequence ID" value="MEQ1408276.1"/>
    <property type="molecule type" value="Genomic_DNA"/>
</dbReference>
<dbReference type="InterPro" id="IPR027417">
    <property type="entry name" value="P-loop_NTPase"/>
</dbReference>
<dbReference type="SMART" id="SM00382">
    <property type="entry name" value="AAA"/>
    <property type="match status" value="1"/>
</dbReference>
<dbReference type="PROSITE" id="PS00211">
    <property type="entry name" value="ABC_TRANSPORTER_1"/>
    <property type="match status" value="1"/>
</dbReference>
<keyword evidence="8" id="KW-1185">Reference proteome</keyword>
<dbReference type="PROSITE" id="PS50893">
    <property type="entry name" value="ABC_TRANSPORTER_2"/>
    <property type="match status" value="1"/>
</dbReference>
<dbReference type="InterPro" id="IPR017871">
    <property type="entry name" value="ABC_transporter-like_CS"/>
</dbReference>
<keyword evidence="2" id="KW-0813">Transport</keyword>
<name>A0ABV0MA17_9HYPH</name>